<evidence type="ECO:0000259" key="1">
    <source>
        <dbReference type="Pfam" id="PF03358"/>
    </source>
</evidence>
<dbReference type="Pfam" id="PF03358">
    <property type="entry name" value="FMN_red"/>
    <property type="match status" value="1"/>
</dbReference>
<dbReference type="InterPro" id="IPR050712">
    <property type="entry name" value="NAD(P)H-dep_reductase"/>
</dbReference>
<sequence length="190" mass="19615">MTADAPVQVLLLSGSLRAGSTNTALLQTAQAISPSGLRCTLYAGLASLPPFNPDDDHEPLHPAVVDLRRQVAQASALLVCTPEYAGGLPGSFKNLLDWLVGGGEGDRKPVAWINAAGPGAPTGAADAHRSLSTVLGYLGADLVEEACVRVPVLRQQIGLDGLIQDPEVQAQVAAVLESIAARVRADRAAL</sequence>
<name>A0AAU7UAN1_9DEIO</name>
<accession>A0AAU7UAN1</accession>
<organism evidence="2">
    <name type="scientific">Deinococcus sonorensis KR-87</name>
    <dbReference type="NCBI Taxonomy" id="694439"/>
    <lineage>
        <taxon>Bacteria</taxon>
        <taxon>Thermotogati</taxon>
        <taxon>Deinococcota</taxon>
        <taxon>Deinococci</taxon>
        <taxon>Deinococcales</taxon>
        <taxon>Deinococcaceae</taxon>
        <taxon>Deinococcus</taxon>
    </lineage>
</organism>
<dbReference type="GO" id="GO:0005829">
    <property type="term" value="C:cytosol"/>
    <property type="evidence" value="ECO:0007669"/>
    <property type="project" value="TreeGrafter"/>
</dbReference>
<evidence type="ECO:0000313" key="2">
    <source>
        <dbReference type="EMBL" id="XBV85516.1"/>
    </source>
</evidence>
<dbReference type="RefSeq" id="WP_350243553.1">
    <property type="nucleotide sequence ID" value="NZ_CP158299.1"/>
</dbReference>
<protein>
    <submittedName>
        <fullName evidence="2">NADPH-dependent FMN reductase</fullName>
        <ecNumber evidence="2">1.-.-.-</ecNumber>
    </submittedName>
</protein>
<feature type="domain" description="NADPH-dependent FMN reductase-like" evidence="1">
    <location>
        <begin position="8"/>
        <end position="146"/>
    </location>
</feature>
<dbReference type="InterPro" id="IPR029039">
    <property type="entry name" value="Flavoprotein-like_sf"/>
</dbReference>
<dbReference type="SUPFAM" id="SSF52218">
    <property type="entry name" value="Flavoproteins"/>
    <property type="match status" value="1"/>
</dbReference>
<dbReference type="AlphaFoldDB" id="A0AAU7UAN1"/>
<reference evidence="2" key="1">
    <citation type="submission" date="2024-06" db="EMBL/GenBank/DDBJ databases">
        <title>Draft Genome Sequence of Deinococcus sonorensis Type Strain KR-87, a Biofilm Producing Representative of the Genus Deinococcus.</title>
        <authorList>
            <person name="Boren L.S."/>
            <person name="Grosso R.A."/>
            <person name="Hugenberg-Cox A.N."/>
            <person name="Hill J.T.E."/>
            <person name="Albert C.M."/>
            <person name="Tuohy J.M."/>
        </authorList>
    </citation>
    <scope>NUCLEOTIDE SEQUENCE</scope>
    <source>
        <strain evidence="2">KR-87</strain>
    </source>
</reference>
<dbReference type="KEGG" id="dsc:ABOD76_19120"/>
<dbReference type="PANTHER" id="PTHR30543:SF21">
    <property type="entry name" value="NAD(P)H-DEPENDENT FMN REDUCTASE LOT6"/>
    <property type="match status" value="1"/>
</dbReference>
<dbReference type="GO" id="GO:0016491">
    <property type="term" value="F:oxidoreductase activity"/>
    <property type="evidence" value="ECO:0007669"/>
    <property type="project" value="UniProtKB-KW"/>
</dbReference>
<dbReference type="GO" id="GO:0010181">
    <property type="term" value="F:FMN binding"/>
    <property type="evidence" value="ECO:0007669"/>
    <property type="project" value="TreeGrafter"/>
</dbReference>
<dbReference type="PANTHER" id="PTHR30543">
    <property type="entry name" value="CHROMATE REDUCTASE"/>
    <property type="match status" value="1"/>
</dbReference>
<dbReference type="InterPro" id="IPR005025">
    <property type="entry name" value="FMN_Rdtase-like_dom"/>
</dbReference>
<dbReference type="EMBL" id="CP158299">
    <property type="protein sequence ID" value="XBV85516.1"/>
    <property type="molecule type" value="Genomic_DNA"/>
</dbReference>
<keyword evidence="2" id="KW-0560">Oxidoreductase</keyword>
<proteinExistence type="predicted"/>
<dbReference type="Gene3D" id="3.40.50.360">
    <property type="match status" value="1"/>
</dbReference>
<gene>
    <name evidence="2" type="ORF">ABOD76_19120</name>
</gene>
<dbReference type="EC" id="1.-.-.-" evidence="2"/>